<feature type="domain" description="Phage head morphogenesis" evidence="2">
    <location>
        <begin position="578"/>
        <end position="699"/>
    </location>
</feature>
<feature type="region of interest" description="Disordered" evidence="1">
    <location>
        <begin position="645"/>
        <end position="665"/>
    </location>
</feature>
<dbReference type="InterPro" id="IPR006528">
    <property type="entry name" value="Phage_head_morphogenesis_dom"/>
</dbReference>
<evidence type="ECO:0000259" key="2">
    <source>
        <dbReference type="Pfam" id="PF04233"/>
    </source>
</evidence>
<reference evidence="3" key="1">
    <citation type="journal article" date="2015" name="Nature">
        <title>Complex archaea that bridge the gap between prokaryotes and eukaryotes.</title>
        <authorList>
            <person name="Spang A."/>
            <person name="Saw J.H."/>
            <person name="Jorgensen S.L."/>
            <person name="Zaremba-Niedzwiedzka K."/>
            <person name="Martijn J."/>
            <person name="Lind A.E."/>
            <person name="van Eijk R."/>
            <person name="Schleper C."/>
            <person name="Guy L."/>
            <person name="Ettema T.J."/>
        </authorList>
    </citation>
    <scope>NUCLEOTIDE SEQUENCE</scope>
</reference>
<sequence>MNKKIGLIETIANYYGFEKGVRARQIASAEHEQTQSLVSAFGDPIQKNFDKFLKGYADHVWVYACVFTIANTIASLPFRVFKVTQTRDGAVKREITSGAVIDLIRRPSIDDPNMTWYNLIEFTMASLELAGNAYWLHEGEQIPTELIPLIASRVQALPGKERFIDGYRYVIPGKSQAIDPYKPEIISHFKYMNPAGNIYGIPSLAPGRFSVDNFSSMLQTNMNIFKNGALTDIFLKTDRSLSDKAYNRLLHFFKKRHVGLKKAHKPGVLEEGLDIKEIRKNLRELEYIKGNMITREEICAAFGVPPLLVGILDKATYSNYKESVKVLYNLSIIPKINRIQPIINNTVISKFGSDLVGEFDLSEVEALKEDEKEKSEIAKNFFSMGVPMKQINAKLKLNFTEFIGWDKSWLPINLIEAGTTAEEGDPGADDDDDKSKDVDMSNEIPYIKMFGKEWKREKWIKFVKLGQRIEKAYMKLIDQFFTKERNAMLRGLKAASGQPLTETRIEKLLDDNLAIKGWSNENTKFHRLALNETAKQEVNLLNQKEISFDIANPAVRKWLSGYALSRSTLVHKTLKTTLKKEILAGVDASESVAQISRRIVSVYEPYKQERFKANRIARTEILAASNQGALEVYDQNEEIEGKGWINEPDARDSHQAAGNKYDEKGTIPKKDKFILAGGSGPAPGQIGTAEEDVNCRCTIFAKLRKKR</sequence>
<gene>
    <name evidence="3" type="ORF">LCGC14_0764700</name>
</gene>
<dbReference type="NCBIfam" id="TIGR01537">
    <property type="entry name" value="portal_HK97"/>
    <property type="match status" value="1"/>
</dbReference>
<evidence type="ECO:0000313" key="3">
    <source>
        <dbReference type="EMBL" id="KKN37327.1"/>
    </source>
</evidence>
<dbReference type="AlphaFoldDB" id="A0A0F9QJY9"/>
<name>A0A0F9QJY9_9ZZZZ</name>
<accession>A0A0F9QJY9</accession>
<feature type="compositionally biased region" description="Basic and acidic residues" evidence="1">
    <location>
        <begin position="648"/>
        <end position="665"/>
    </location>
</feature>
<comment type="caution">
    <text evidence="3">The sequence shown here is derived from an EMBL/GenBank/DDBJ whole genome shotgun (WGS) entry which is preliminary data.</text>
</comment>
<protein>
    <recommendedName>
        <fullName evidence="2">Phage head morphogenesis domain-containing protein</fullName>
    </recommendedName>
</protein>
<proteinExistence type="predicted"/>
<organism evidence="3">
    <name type="scientific">marine sediment metagenome</name>
    <dbReference type="NCBI Taxonomy" id="412755"/>
    <lineage>
        <taxon>unclassified sequences</taxon>
        <taxon>metagenomes</taxon>
        <taxon>ecological metagenomes</taxon>
    </lineage>
</organism>
<dbReference type="EMBL" id="LAZR01001902">
    <property type="protein sequence ID" value="KKN37327.1"/>
    <property type="molecule type" value="Genomic_DNA"/>
</dbReference>
<evidence type="ECO:0000256" key="1">
    <source>
        <dbReference type="SAM" id="MobiDB-lite"/>
    </source>
</evidence>
<dbReference type="InterPro" id="IPR006427">
    <property type="entry name" value="Portal_HK97"/>
</dbReference>
<dbReference type="Pfam" id="PF04860">
    <property type="entry name" value="Phage_portal"/>
    <property type="match status" value="1"/>
</dbReference>
<dbReference type="InterPro" id="IPR006944">
    <property type="entry name" value="Phage/GTA_portal"/>
</dbReference>
<dbReference type="Pfam" id="PF04233">
    <property type="entry name" value="Phage_Mu_F"/>
    <property type="match status" value="1"/>
</dbReference>